<dbReference type="InterPro" id="IPR032783">
    <property type="entry name" value="AraC_lig"/>
</dbReference>
<dbReference type="InterPro" id="IPR018062">
    <property type="entry name" value="HTH_AraC-typ_CS"/>
</dbReference>
<dbReference type="SUPFAM" id="SSF46689">
    <property type="entry name" value="Homeodomain-like"/>
    <property type="match status" value="2"/>
</dbReference>
<evidence type="ECO:0000256" key="1">
    <source>
        <dbReference type="ARBA" id="ARBA00023015"/>
    </source>
</evidence>
<keyword evidence="1" id="KW-0805">Transcription regulation</keyword>
<dbReference type="RefSeq" id="WP_328952869.1">
    <property type="nucleotide sequence ID" value="NZ_CP108110.1"/>
</dbReference>
<dbReference type="PROSITE" id="PS01124">
    <property type="entry name" value="HTH_ARAC_FAMILY_2"/>
    <property type="match status" value="1"/>
</dbReference>
<evidence type="ECO:0000256" key="4">
    <source>
        <dbReference type="SAM" id="MobiDB-lite"/>
    </source>
</evidence>
<proteinExistence type="predicted"/>
<dbReference type="PROSITE" id="PS00041">
    <property type="entry name" value="HTH_ARAC_FAMILY_1"/>
    <property type="match status" value="1"/>
</dbReference>
<dbReference type="Pfam" id="PF12852">
    <property type="entry name" value="Cupin_6"/>
    <property type="match status" value="1"/>
</dbReference>
<dbReference type="Proteomes" id="UP001432222">
    <property type="component" value="Chromosome"/>
</dbReference>
<evidence type="ECO:0000313" key="6">
    <source>
        <dbReference type="EMBL" id="WUQ81794.1"/>
    </source>
</evidence>
<dbReference type="EMBL" id="CP108110">
    <property type="protein sequence ID" value="WUQ81794.1"/>
    <property type="molecule type" value="Genomic_DNA"/>
</dbReference>
<evidence type="ECO:0000256" key="2">
    <source>
        <dbReference type="ARBA" id="ARBA00023125"/>
    </source>
</evidence>
<protein>
    <submittedName>
        <fullName evidence="6">AraC family transcriptional regulator</fullName>
    </submittedName>
</protein>
<name>A0ABZ1TVA6_9ACTN</name>
<evidence type="ECO:0000259" key="5">
    <source>
        <dbReference type="PROSITE" id="PS01124"/>
    </source>
</evidence>
<evidence type="ECO:0000256" key="3">
    <source>
        <dbReference type="ARBA" id="ARBA00023163"/>
    </source>
</evidence>
<sequence length="334" mass="34807">MAAPRSSPAPAPGTARCGDFVAETLELTAVRCTLPRCVTAAGAWALAFPAPGRLTVQAVLRGTVWLTVDDVERPVRLDAGEAAVLAGDRPYTLASGPEVPVTDAPPVDATAGPFLHAGAAGRDAVTLGGHLELDPAAEELLTGALPPVLRLGATTAEAPAVRWLLTEALGELSSDRPGASYALGHLAPLLLVQVLRALLAHGGADAHPAGLLRALADERLAPALRLMHGDPARPWTLAELARAAAMSRTSFAQRFKDLAGVPPLAYLRSRRMRLAQHTLRRTDTPLSTIAASLGYGSDSAFSTAFKRATGLSPRHYREAARSTPDRPGVPGTRG</sequence>
<dbReference type="Gene3D" id="1.10.10.60">
    <property type="entry name" value="Homeodomain-like"/>
    <property type="match status" value="2"/>
</dbReference>
<dbReference type="PANTHER" id="PTHR46796:SF7">
    <property type="entry name" value="ARAC FAMILY TRANSCRIPTIONAL REGULATOR"/>
    <property type="match status" value="1"/>
</dbReference>
<dbReference type="Pfam" id="PF12833">
    <property type="entry name" value="HTH_18"/>
    <property type="match status" value="1"/>
</dbReference>
<dbReference type="InterPro" id="IPR050204">
    <property type="entry name" value="AraC_XylS_family_regulators"/>
</dbReference>
<keyword evidence="7" id="KW-1185">Reference proteome</keyword>
<dbReference type="PRINTS" id="PR00032">
    <property type="entry name" value="HTHARAC"/>
</dbReference>
<feature type="domain" description="HTH araC/xylS-type" evidence="5">
    <location>
        <begin position="221"/>
        <end position="319"/>
    </location>
</feature>
<dbReference type="InterPro" id="IPR009057">
    <property type="entry name" value="Homeodomain-like_sf"/>
</dbReference>
<keyword evidence="2" id="KW-0238">DNA-binding</keyword>
<evidence type="ECO:0000313" key="7">
    <source>
        <dbReference type="Proteomes" id="UP001432222"/>
    </source>
</evidence>
<accession>A0ABZ1TVA6</accession>
<dbReference type="PANTHER" id="PTHR46796">
    <property type="entry name" value="HTH-TYPE TRANSCRIPTIONAL ACTIVATOR RHAS-RELATED"/>
    <property type="match status" value="1"/>
</dbReference>
<keyword evidence="3" id="KW-0804">Transcription</keyword>
<gene>
    <name evidence="6" type="ORF">OHA16_01685</name>
</gene>
<feature type="compositionally biased region" description="Basic and acidic residues" evidence="4">
    <location>
        <begin position="315"/>
        <end position="324"/>
    </location>
</feature>
<dbReference type="InterPro" id="IPR018060">
    <property type="entry name" value="HTH_AraC"/>
</dbReference>
<dbReference type="InterPro" id="IPR020449">
    <property type="entry name" value="Tscrpt_reg_AraC-type_HTH"/>
</dbReference>
<reference evidence="6" key="1">
    <citation type="submission" date="2022-10" db="EMBL/GenBank/DDBJ databases">
        <title>The complete genomes of actinobacterial strains from the NBC collection.</title>
        <authorList>
            <person name="Joergensen T.S."/>
            <person name="Alvarez Arevalo M."/>
            <person name="Sterndorff E.B."/>
            <person name="Faurdal D."/>
            <person name="Vuksanovic O."/>
            <person name="Mourched A.-S."/>
            <person name="Charusanti P."/>
            <person name="Shaw S."/>
            <person name="Blin K."/>
            <person name="Weber T."/>
        </authorList>
    </citation>
    <scope>NUCLEOTIDE SEQUENCE</scope>
    <source>
        <strain evidence="6">NBC_00222</strain>
    </source>
</reference>
<feature type="region of interest" description="Disordered" evidence="4">
    <location>
        <begin position="312"/>
        <end position="334"/>
    </location>
</feature>
<organism evidence="6 7">
    <name type="scientific">Kitasatospora purpeofusca</name>
    <dbReference type="NCBI Taxonomy" id="67352"/>
    <lineage>
        <taxon>Bacteria</taxon>
        <taxon>Bacillati</taxon>
        <taxon>Actinomycetota</taxon>
        <taxon>Actinomycetes</taxon>
        <taxon>Kitasatosporales</taxon>
        <taxon>Streptomycetaceae</taxon>
        <taxon>Kitasatospora</taxon>
    </lineage>
</organism>
<dbReference type="SMART" id="SM00342">
    <property type="entry name" value="HTH_ARAC"/>
    <property type="match status" value="1"/>
</dbReference>